<evidence type="ECO:0000256" key="1">
    <source>
        <dbReference type="SAM" id="SignalP"/>
    </source>
</evidence>
<evidence type="ECO:0000313" key="3">
    <source>
        <dbReference type="Proteomes" id="UP000253594"/>
    </source>
</evidence>
<dbReference type="EMBL" id="QORE01000962">
    <property type="protein sequence ID" value="RCI72419.1"/>
    <property type="molecule type" value="Genomic_DNA"/>
</dbReference>
<organism evidence="2 3">
    <name type="scientific">Pseudomonas aeruginosa</name>
    <dbReference type="NCBI Taxonomy" id="287"/>
    <lineage>
        <taxon>Bacteria</taxon>
        <taxon>Pseudomonadati</taxon>
        <taxon>Pseudomonadota</taxon>
        <taxon>Gammaproteobacteria</taxon>
        <taxon>Pseudomonadales</taxon>
        <taxon>Pseudomonadaceae</taxon>
        <taxon>Pseudomonas</taxon>
    </lineage>
</organism>
<dbReference type="Proteomes" id="UP000253594">
    <property type="component" value="Unassembled WGS sequence"/>
</dbReference>
<reference evidence="2 3" key="1">
    <citation type="submission" date="2018-07" db="EMBL/GenBank/DDBJ databases">
        <title>Mechanisms of high-level aminoglycoside resistance among Gram-negative pathogens in Brazil.</title>
        <authorList>
            <person name="Ballaben A.S."/>
            <person name="Darini A.L.C."/>
            <person name="Doi Y."/>
        </authorList>
    </citation>
    <scope>NUCLEOTIDE SEQUENCE [LARGE SCALE GENOMIC DNA]</scope>
    <source>
        <strain evidence="2 3">B2-305</strain>
    </source>
</reference>
<protein>
    <submittedName>
        <fullName evidence="2">DUF3772 domain-containing protein</fullName>
    </submittedName>
</protein>
<gene>
    <name evidence="2" type="ORF">DT376_23875</name>
</gene>
<feature type="signal peptide" evidence="1">
    <location>
        <begin position="1"/>
        <end position="29"/>
    </location>
</feature>
<sequence length="94" mass="10076">MRRASLHMLLCQFAMALGLLLSLGSEAWAARPAPQAAVDLEAPPALAEDASLDQLNAQLDLIRQRVTADASDDLLAELRQSALQVQRQADALLA</sequence>
<dbReference type="AlphaFoldDB" id="A0A367M4Y0"/>
<proteinExistence type="predicted"/>
<evidence type="ECO:0000313" key="2">
    <source>
        <dbReference type="EMBL" id="RCI72419.1"/>
    </source>
</evidence>
<comment type="caution">
    <text evidence="2">The sequence shown here is derived from an EMBL/GenBank/DDBJ whole genome shotgun (WGS) entry which is preliminary data.</text>
</comment>
<feature type="chain" id="PRO_5016892840" evidence="1">
    <location>
        <begin position="30"/>
        <end position="94"/>
    </location>
</feature>
<keyword evidence="1" id="KW-0732">Signal</keyword>
<accession>A0A367M4Y0</accession>
<name>A0A367M4Y0_PSEAI</name>
<feature type="non-terminal residue" evidence="2">
    <location>
        <position position="94"/>
    </location>
</feature>